<comment type="similarity">
    <text evidence="2 8">Belongs to the eIF-5A family.</text>
</comment>
<dbReference type="GO" id="GO:0003746">
    <property type="term" value="F:translation elongation factor activity"/>
    <property type="evidence" value="ECO:0007669"/>
    <property type="project" value="UniProtKB-UniRule"/>
</dbReference>
<evidence type="ECO:0000256" key="4">
    <source>
        <dbReference type="ARBA" id="ARBA00022768"/>
    </source>
</evidence>
<dbReference type="GO" id="GO:0045905">
    <property type="term" value="P:positive regulation of translational termination"/>
    <property type="evidence" value="ECO:0007669"/>
    <property type="project" value="UniProtKB-UniRule"/>
</dbReference>
<dbReference type="Proteomes" id="UP000184330">
    <property type="component" value="Unassembled WGS sequence"/>
</dbReference>
<keyword evidence="11" id="KW-1185">Reference proteome</keyword>
<dbReference type="InterPro" id="IPR019769">
    <property type="entry name" value="Trans_elong_IF5A_hypusine_site"/>
</dbReference>
<proteinExistence type="inferred from homology"/>
<dbReference type="GO" id="GO:0045901">
    <property type="term" value="P:positive regulation of translational elongation"/>
    <property type="evidence" value="ECO:0007669"/>
    <property type="project" value="UniProtKB-UniRule"/>
</dbReference>
<organism evidence="10 11">
    <name type="scientific">Phialocephala subalpina</name>
    <dbReference type="NCBI Taxonomy" id="576137"/>
    <lineage>
        <taxon>Eukaryota</taxon>
        <taxon>Fungi</taxon>
        <taxon>Dikarya</taxon>
        <taxon>Ascomycota</taxon>
        <taxon>Pezizomycotina</taxon>
        <taxon>Leotiomycetes</taxon>
        <taxon>Helotiales</taxon>
        <taxon>Mollisiaceae</taxon>
        <taxon>Phialocephala</taxon>
        <taxon>Phialocephala fortinii species complex</taxon>
    </lineage>
</organism>
<dbReference type="STRING" id="576137.A0A1L7XPC6"/>
<comment type="PTM">
    <text evidence="8">eIF-5A seems to be the only eukaryotic protein to have a hypusine residue which is a post-translational modification of a lysine by the addition of a butylamino group.</text>
</comment>
<dbReference type="SMART" id="SM01376">
    <property type="entry name" value="eIF-5a"/>
    <property type="match status" value="1"/>
</dbReference>
<dbReference type="InterPro" id="IPR020189">
    <property type="entry name" value="IF5A_C"/>
</dbReference>
<dbReference type="NCBIfam" id="TIGR00037">
    <property type="entry name" value="eIF_5A"/>
    <property type="match status" value="1"/>
</dbReference>
<comment type="function">
    <text evidence="8">Translation factor that promotes translation elongation and termination, particularly upon ribosome stalling at specific amino acid sequence contexts. Binds between the exit (E) and peptidyl (P) site of the ribosome and promotes rescue of stalled ribosome: specifically required for efficient translation of polyproline-containing peptides as well as other motifs that stall the ribosome. Acts as ribosome quality control (RQC) cofactor by joining the RQC complex to facilitate peptidyl transfer during CAT tailing step.</text>
</comment>
<dbReference type="EMBL" id="FJOG01000040">
    <property type="protein sequence ID" value="CZR66883.1"/>
    <property type="molecule type" value="Genomic_DNA"/>
</dbReference>
<evidence type="ECO:0000313" key="10">
    <source>
        <dbReference type="EMBL" id="CZR66883.1"/>
    </source>
</evidence>
<name>A0A1L7XPC6_9HELO</name>
<keyword evidence="5" id="KW-0694">RNA-binding</keyword>
<keyword evidence="6 8" id="KW-0648">Protein biosynthesis</keyword>
<dbReference type="SUPFAM" id="SSF50249">
    <property type="entry name" value="Nucleic acid-binding proteins"/>
    <property type="match status" value="1"/>
</dbReference>
<dbReference type="FunFam" id="2.30.30.30:FF:000007">
    <property type="entry name" value="Eukaryotic translation initiation factor 5A"/>
    <property type="match status" value="1"/>
</dbReference>
<dbReference type="Pfam" id="PF01287">
    <property type="entry name" value="eIF-5a"/>
    <property type="match status" value="1"/>
</dbReference>
<dbReference type="PANTHER" id="PTHR11673">
    <property type="entry name" value="TRANSLATION INITIATION FACTOR 5A FAMILY MEMBER"/>
    <property type="match status" value="1"/>
</dbReference>
<dbReference type="PROSITE" id="PS00302">
    <property type="entry name" value="IF5A_HYPUSINE"/>
    <property type="match status" value="1"/>
</dbReference>
<evidence type="ECO:0000256" key="1">
    <source>
        <dbReference type="ARBA" id="ARBA00004496"/>
    </source>
</evidence>
<evidence type="ECO:0000259" key="9">
    <source>
        <dbReference type="SMART" id="SM01376"/>
    </source>
</evidence>
<dbReference type="InterPro" id="IPR014722">
    <property type="entry name" value="Rib_uL2_dom2"/>
</dbReference>
<dbReference type="Gene3D" id="2.40.50.140">
    <property type="entry name" value="Nucleic acid-binding proteins"/>
    <property type="match status" value="1"/>
</dbReference>
<accession>A0A1L7XPC6</accession>
<evidence type="ECO:0000256" key="6">
    <source>
        <dbReference type="ARBA" id="ARBA00022917"/>
    </source>
</evidence>
<evidence type="ECO:0000256" key="8">
    <source>
        <dbReference type="RuleBase" id="RU362005"/>
    </source>
</evidence>
<dbReference type="InterPro" id="IPR008991">
    <property type="entry name" value="Translation_prot_SH3-like_sf"/>
</dbReference>
<dbReference type="GO" id="GO:0043022">
    <property type="term" value="F:ribosome binding"/>
    <property type="evidence" value="ECO:0007669"/>
    <property type="project" value="UniProtKB-UniRule"/>
</dbReference>
<dbReference type="InterPro" id="IPR001884">
    <property type="entry name" value="IF5A-like"/>
</dbReference>
<keyword evidence="7 8" id="KW-0385">Hypusine</keyword>
<dbReference type="SUPFAM" id="SSF50104">
    <property type="entry name" value="Translation proteins SH3-like domain"/>
    <property type="match status" value="1"/>
</dbReference>
<sequence length="158" mass="17044">MSSEEGQYAAEATGNAEASLTYPIQASALRKGGYAILKSHPCKILEVTTAKPGKHGHAKCTFKGRDIFTAALVEDSHPSSHNMEVPIVRKTEWDVSYVTRDGFLSLFGEGGEKEDVKVPEGEVGSKIRKLLEDTPVSVTILEAMGQEMCMDAKAGNDD</sequence>
<evidence type="ECO:0000256" key="2">
    <source>
        <dbReference type="ARBA" id="ARBA00006016"/>
    </source>
</evidence>
<evidence type="ECO:0000256" key="7">
    <source>
        <dbReference type="ARBA" id="ARBA00023071"/>
    </source>
</evidence>
<reference evidence="10 11" key="1">
    <citation type="submission" date="2016-03" db="EMBL/GenBank/DDBJ databases">
        <authorList>
            <person name="Ploux O."/>
        </authorList>
    </citation>
    <scope>NUCLEOTIDE SEQUENCE [LARGE SCALE GENOMIC DNA]</scope>
    <source>
        <strain evidence="10 11">UAMH 11012</strain>
    </source>
</reference>
<keyword evidence="4" id="KW-0251">Elongation factor</keyword>
<keyword evidence="3" id="KW-0963">Cytoplasm</keyword>
<dbReference type="GO" id="GO:0003723">
    <property type="term" value="F:RNA binding"/>
    <property type="evidence" value="ECO:0007669"/>
    <property type="project" value="UniProtKB-KW"/>
</dbReference>
<evidence type="ECO:0000313" key="11">
    <source>
        <dbReference type="Proteomes" id="UP000184330"/>
    </source>
</evidence>
<evidence type="ECO:0000256" key="5">
    <source>
        <dbReference type="ARBA" id="ARBA00022884"/>
    </source>
</evidence>
<keyword evidence="10" id="KW-0396">Initiation factor</keyword>
<dbReference type="Pfam" id="PF21485">
    <property type="entry name" value="IF5A-like_N"/>
    <property type="match status" value="1"/>
</dbReference>
<evidence type="ECO:0000256" key="3">
    <source>
        <dbReference type="ARBA" id="ARBA00022490"/>
    </source>
</evidence>
<dbReference type="Gene3D" id="2.30.30.30">
    <property type="match status" value="1"/>
</dbReference>
<dbReference type="PIRSF" id="PIRSF003025">
    <property type="entry name" value="eIF5A"/>
    <property type="match status" value="1"/>
</dbReference>
<protein>
    <recommendedName>
        <fullName evidence="8">Eukaryotic translation initiation factor 5A</fullName>
        <shortName evidence="8">eIF-5A</shortName>
    </recommendedName>
</protein>
<dbReference type="InterPro" id="IPR012340">
    <property type="entry name" value="NA-bd_OB-fold"/>
</dbReference>
<dbReference type="OrthoDB" id="9975114at2759"/>
<gene>
    <name evidence="10" type="ORF">PAC_16784</name>
</gene>
<dbReference type="GO" id="GO:0003743">
    <property type="term" value="F:translation initiation factor activity"/>
    <property type="evidence" value="ECO:0007669"/>
    <property type="project" value="UniProtKB-KW"/>
</dbReference>
<dbReference type="GO" id="GO:0005737">
    <property type="term" value="C:cytoplasm"/>
    <property type="evidence" value="ECO:0007669"/>
    <property type="project" value="UniProtKB-SubCell"/>
</dbReference>
<dbReference type="InterPro" id="IPR048670">
    <property type="entry name" value="IF5A-like_N"/>
</dbReference>
<feature type="domain" description="Translation initiation factor 5A C-terminal" evidence="9">
    <location>
        <begin position="87"/>
        <end position="153"/>
    </location>
</feature>
<comment type="subcellular location">
    <subcellularLocation>
        <location evidence="1">Cytoplasm</location>
    </subcellularLocation>
</comment>
<dbReference type="AlphaFoldDB" id="A0A1L7XPC6"/>